<protein>
    <recommendedName>
        <fullName evidence="4">Ig-like domain-containing protein</fullName>
    </recommendedName>
</protein>
<keyword evidence="1" id="KW-0732">Signal</keyword>
<dbReference type="AlphaFoldDB" id="A0ABD0NLV3"/>
<evidence type="ECO:0000256" key="1">
    <source>
        <dbReference type="ARBA" id="ARBA00022729"/>
    </source>
</evidence>
<dbReference type="InterPro" id="IPR013783">
    <property type="entry name" value="Ig-like_fold"/>
</dbReference>
<feature type="region of interest" description="Disordered" evidence="3">
    <location>
        <begin position="31"/>
        <end position="50"/>
    </location>
</feature>
<evidence type="ECO:0000259" key="4">
    <source>
        <dbReference type="PROSITE" id="PS50835"/>
    </source>
</evidence>
<evidence type="ECO:0000313" key="5">
    <source>
        <dbReference type="EMBL" id="KAL0162682.1"/>
    </source>
</evidence>
<feature type="domain" description="Ig-like" evidence="4">
    <location>
        <begin position="2"/>
        <end position="50"/>
    </location>
</feature>
<proteinExistence type="predicted"/>
<feature type="non-terminal residue" evidence="5">
    <location>
        <position position="50"/>
    </location>
</feature>
<sequence length="50" mass="5415">PPTFTDTPPQYVEAKEGGSITLSCTAFGNPKPSVSWLREGDPVQDSSKYK</sequence>
<dbReference type="InterPro" id="IPR036179">
    <property type="entry name" value="Ig-like_dom_sf"/>
</dbReference>
<dbReference type="PANTHER" id="PTHR45080:SF8">
    <property type="entry name" value="IG-LIKE DOMAIN-CONTAINING PROTEIN"/>
    <property type="match status" value="1"/>
</dbReference>
<name>A0ABD0NLV3_CIRMR</name>
<evidence type="ECO:0000256" key="2">
    <source>
        <dbReference type="ARBA" id="ARBA00023157"/>
    </source>
</evidence>
<reference evidence="5 6" key="1">
    <citation type="submission" date="2024-05" db="EMBL/GenBank/DDBJ databases">
        <title>Genome sequencing and assembly of Indian major carp, Cirrhinus mrigala (Hamilton, 1822).</title>
        <authorList>
            <person name="Mohindra V."/>
            <person name="Chowdhury L.M."/>
            <person name="Lal K."/>
            <person name="Jena J.K."/>
        </authorList>
    </citation>
    <scope>NUCLEOTIDE SEQUENCE [LARGE SCALE GENOMIC DNA]</scope>
    <source>
        <strain evidence="5">CM1030</strain>
        <tissue evidence="5">Blood</tissue>
    </source>
</reference>
<keyword evidence="2" id="KW-1015">Disulfide bond</keyword>
<dbReference type="Gene3D" id="2.60.40.10">
    <property type="entry name" value="Immunoglobulins"/>
    <property type="match status" value="1"/>
</dbReference>
<dbReference type="PROSITE" id="PS50835">
    <property type="entry name" value="IG_LIKE"/>
    <property type="match status" value="1"/>
</dbReference>
<accession>A0ABD0NLV3</accession>
<dbReference type="Pfam" id="PF13927">
    <property type="entry name" value="Ig_3"/>
    <property type="match status" value="1"/>
</dbReference>
<gene>
    <name evidence="5" type="ORF">M9458_042078</name>
</gene>
<dbReference type="SUPFAM" id="SSF48726">
    <property type="entry name" value="Immunoglobulin"/>
    <property type="match status" value="1"/>
</dbReference>
<evidence type="ECO:0000256" key="3">
    <source>
        <dbReference type="SAM" id="MobiDB-lite"/>
    </source>
</evidence>
<dbReference type="PANTHER" id="PTHR45080">
    <property type="entry name" value="CONTACTIN 5"/>
    <property type="match status" value="1"/>
</dbReference>
<dbReference type="InterPro" id="IPR050958">
    <property type="entry name" value="Cell_Adh-Cytoskel_Orgn"/>
</dbReference>
<dbReference type="Proteomes" id="UP001529510">
    <property type="component" value="Unassembled WGS sequence"/>
</dbReference>
<comment type="caution">
    <text evidence="5">The sequence shown here is derived from an EMBL/GenBank/DDBJ whole genome shotgun (WGS) entry which is preliminary data.</text>
</comment>
<dbReference type="InterPro" id="IPR007110">
    <property type="entry name" value="Ig-like_dom"/>
</dbReference>
<dbReference type="EMBL" id="JAMKFB020000021">
    <property type="protein sequence ID" value="KAL0162682.1"/>
    <property type="molecule type" value="Genomic_DNA"/>
</dbReference>
<feature type="non-terminal residue" evidence="5">
    <location>
        <position position="1"/>
    </location>
</feature>
<keyword evidence="6" id="KW-1185">Reference proteome</keyword>
<organism evidence="5 6">
    <name type="scientific">Cirrhinus mrigala</name>
    <name type="common">Mrigala</name>
    <dbReference type="NCBI Taxonomy" id="683832"/>
    <lineage>
        <taxon>Eukaryota</taxon>
        <taxon>Metazoa</taxon>
        <taxon>Chordata</taxon>
        <taxon>Craniata</taxon>
        <taxon>Vertebrata</taxon>
        <taxon>Euteleostomi</taxon>
        <taxon>Actinopterygii</taxon>
        <taxon>Neopterygii</taxon>
        <taxon>Teleostei</taxon>
        <taxon>Ostariophysi</taxon>
        <taxon>Cypriniformes</taxon>
        <taxon>Cyprinidae</taxon>
        <taxon>Labeoninae</taxon>
        <taxon>Labeonini</taxon>
        <taxon>Cirrhinus</taxon>
    </lineage>
</organism>
<evidence type="ECO:0000313" key="6">
    <source>
        <dbReference type="Proteomes" id="UP001529510"/>
    </source>
</evidence>